<feature type="transmembrane region" description="Helical" evidence="1">
    <location>
        <begin position="102"/>
        <end position="120"/>
    </location>
</feature>
<keyword evidence="3" id="KW-1185">Reference proteome</keyword>
<comment type="caution">
    <text evidence="2">The sequence shown here is derived from an EMBL/GenBank/DDBJ whole genome shotgun (WGS) entry which is preliminary data.</text>
</comment>
<dbReference type="Proteomes" id="UP001189429">
    <property type="component" value="Unassembled WGS sequence"/>
</dbReference>
<protein>
    <submittedName>
        <fullName evidence="2">Uncharacterized protein</fullName>
    </submittedName>
</protein>
<keyword evidence="1" id="KW-0472">Membrane</keyword>
<evidence type="ECO:0000313" key="2">
    <source>
        <dbReference type="EMBL" id="CAK0791900.1"/>
    </source>
</evidence>
<keyword evidence="1" id="KW-1133">Transmembrane helix</keyword>
<evidence type="ECO:0000313" key="3">
    <source>
        <dbReference type="Proteomes" id="UP001189429"/>
    </source>
</evidence>
<name>A0ABN9PK93_9DINO</name>
<gene>
    <name evidence="2" type="ORF">PCOR1329_LOCUS2669</name>
</gene>
<accession>A0ABN9PK93</accession>
<keyword evidence="1" id="KW-0812">Transmembrane</keyword>
<sequence>MFDQELYDNGCDFGRYGAKEEQEAIIDHVLSDDGYDFGYYADGGDGTKEEQEYIIDQVLYNDGYVVGQEDVQGSGGGFGGAAGWRWCRRGHWRLGRRRWRRLYMAILFMMMVLRCRVSLIPRTGKARW</sequence>
<dbReference type="EMBL" id="CAUYUJ010000674">
    <property type="protein sequence ID" value="CAK0791900.1"/>
    <property type="molecule type" value="Genomic_DNA"/>
</dbReference>
<evidence type="ECO:0000256" key="1">
    <source>
        <dbReference type="SAM" id="Phobius"/>
    </source>
</evidence>
<reference evidence="2" key="1">
    <citation type="submission" date="2023-10" db="EMBL/GenBank/DDBJ databases">
        <authorList>
            <person name="Chen Y."/>
            <person name="Shah S."/>
            <person name="Dougan E. K."/>
            <person name="Thang M."/>
            <person name="Chan C."/>
        </authorList>
    </citation>
    <scope>NUCLEOTIDE SEQUENCE [LARGE SCALE GENOMIC DNA]</scope>
</reference>
<proteinExistence type="predicted"/>
<organism evidence="2 3">
    <name type="scientific">Prorocentrum cordatum</name>
    <dbReference type="NCBI Taxonomy" id="2364126"/>
    <lineage>
        <taxon>Eukaryota</taxon>
        <taxon>Sar</taxon>
        <taxon>Alveolata</taxon>
        <taxon>Dinophyceae</taxon>
        <taxon>Prorocentrales</taxon>
        <taxon>Prorocentraceae</taxon>
        <taxon>Prorocentrum</taxon>
    </lineage>
</organism>